<keyword evidence="1" id="KW-0812">Transmembrane</keyword>
<dbReference type="STRING" id="75913.A0A0K0F3K4"/>
<dbReference type="Pfam" id="PF10323">
    <property type="entry name" value="7TM_GPCR_Srv"/>
    <property type="match status" value="1"/>
</dbReference>
<feature type="transmembrane region" description="Helical" evidence="1">
    <location>
        <begin position="147"/>
        <end position="165"/>
    </location>
</feature>
<dbReference type="InterPro" id="IPR019426">
    <property type="entry name" value="7TM_GPCR_serpentine_rcpt_Srv"/>
</dbReference>
<dbReference type="Gene3D" id="1.20.1070.10">
    <property type="entry name" value="Rhodopsin 7-helix transmembrane proteins"/>
    <property type="match status" value="1"/>
</dbReference>
<dbReference type="CDD" id="cd00637">
    <property type="entry name" value="7tm_classA_rhodopsin-like"/>
    <property type="match status" value="1"/>
</dbReference>
<dbReference type="SUPFAM" id="SSF81321">
    <property type="entry name" value="Family A G protein-coupled receptor-like"/>
    <property type="match status" value="1"/>
</dbReference>
<dbReference type="PANTHER" id="PTHR31552">
    <property type="entry name" value="SERPENTINE RECEPTOR CLASS GAMMA"/>
    <property type="match status" value="1"/>
</dbReference>
<reference evidence="3" key="2">
    <citation type="submission" date="2015-08" db="UniProtKB">
        <authorList>
            <consortium name="WormBaseParasite"/>
        </authorList>
    </citation>
    <scope>IDENTIFICATION</scope>
</reference>
<sequence length="252" mass="28857">MPQYFLDSVRIAPTYYVLAASTFCVPFVHTIFLSAIRYVAIYHPMKYTIISSQRTSFILCSLLFLISFSIGFPTLAFPSMYIYNNYTNSVLPAYTVKSVSYYNFGYGIVFYGITVILSAIFNVANLIGLSKNNRKNNNKNKRSENVFAFYTFFTLFTTCLMEAYFCCRISGNYLGNQTLLAIANYSVTWIGDLETFGNFYFFIFINTEIKAAIKETLYKVCKIKCNSSSSDTTKIKNIQDSKNLRSERITKT</sequence>
<dbReference type="Proteomes" id="UP000035680">
    <property type="component" value="Unassembled WGS sequence"/>
</dbReference>
<evidence type="ECO:0000313" key="3">
    <source>
        <dbReference type="WBParaSite" id="SVE_0338800.1"/>
    </source>
</evidence>
<reference evidence="2" key="1">
    <citation type="submission" date="2014-07" db="EMBL/GenBank/DDBJ databases">
        <authorList>
            <person name="Martin A.A"/>
            <person name="De Silva N."/>
        </authorList>
    </citation>
    <scope>NUCLEOTIDE SEQUENCE</scope>
</reference>
<keyword evidence="2" id="KW-1185">Reference proteome</keyword>
<protein>
    <submittedName>
        <fullName evidence="3">G_PROTEIN_RECEP_F1_2 domain-containing protein</fullName>
    </submittedName>
</protein>
<dbReference type="WBParaSite" id="SVE_0338800.1">
    <property type="protein sequence ID" value="SVE_0338800.1"/>
    <property type="gene ID" value="SVE_0338800"/>
</dbReference>
<keyword evidence="1" id="KW-1133">Transmembrane helix</keyword>
<evidence type="ECO:0000313" key="2">
    <source>
        <dbReference type="Proteomes" id="UP000035680"/>
    </source>
</evidence>
<dbReference type="PANTHER" id="PTHR31552:SF8">
    <property type="entry name" value="SERPENTINE RECEPTOR CLASS GAMMA"/>
    <property type="match status" value="1"/>
</dbReference>
<organism evidence="2 3">
    <name type="scientific">Strongyloides venezuelensis</name>
    <name type="common">Threadworm</name>
    <dbReference type="NCBI Taxonomy" id="75913"/>
    <lineage>
        <taxon>Eukaryota</taxon>
        <taxon>Metazoa</taxon>
        <taxon>Ecdysozoa</taxon>
        <taxon>Nematoda</taxon>
        <taxon>Chromadorea</taxon>
        <taxon>Rhabditida</taxon>
        <taxon>Tylenchina</taxon>
        <taxon>Panagrolaimomorpha</taxon>
        <taxon>Strongyloidoidea</taxon>
        <taxon>Strongyloididae</taxon>
        <taxon>Strongyloides</taxon>
    </lineage>
</organism>
<feature type="transmembrane region" description="Helical" evidence="1">
    <location>
        <begin position="57"/>
        <end position="83"/>
    </location>
</feature>
<dbReference type="AlphaFoldDB" id="A0A0K0F3K4"/>
<evidence type="ECO:0000256" key="1">
    <source>
        <dbReference type="SAM" id="Phobius"/>
    </source>
</evidence>
<feature type="transmembrane region" description="Helical" evidence="1">
    <location>
        <begin position="15"/>
        <end position="36"/>
    </location>
</feature>
<feature type="transmembrane region" description="Helical" evidence="1">
    <location>
        <begin position="103"/>
        <end position="127"/>
    </location>
</feature>
<proteinExistence type="predicted"/>
<name>A0A0K0F3K4_STRVS</name>
<accession>A0A0K0F3K4</accession>
<keyword evidence="1" id="KW-0472">Membrane</keyword>